<sequence>MIKPLCIAALVGLSLTGCATFEYGTPYAPVQAVPDKATVVVYRAKAGFLAPLGKAPMPFEVDGVAQGALNPDSFRTLHLAPGDRLFNARSGVIDLRRRADLVAGTVQFVRGSCYYVLTEAFCKLEPVEASVGQAEVAGLRESVGSR</sequence>
<proteinExistence type="predicted"/>
<organism evidence="2 3">
    <name type="scientific">Stenotrophomonas nematodicola</name>
    <dbReference type="NCBI Taxonomy" id="2656746"/>
    <lineage>
        <taxon>Bacteria</taxon>
        <taxon>Pseudomonadati</taxon>
        <taxon>Pseudomonadota</taxon>
        <taxon>Gammaproteobacteria</taxon>
        <taxon>Lysobacterales</taxon>
        <taxon>Lysobacteraceae</taxon>
        <taxon>Stenotrophomonas</taxon>
    </lineage>
</organism>
<evidence type="ECO:0000256" key="1">
    <source>
        <dbReference type="SAM" id="SignalP"/>
    </source>
</evidence>
<dbReference type="RefSeq" id="WP_259208277.1">
    <property type="nucleotide sequence ID" value="NZ_JBHGCJ010000017.1"/>
</dbReference>
<feature type="signal peptide" evidence="1">
    <location>
        <begin position="1"/>
        <end position="19"/>
    </location>
</feature>
<dbReference type="Proteomes" id="UP001605261">
    <property type="component" value="Unassembled WGS sequence"/>
</dbReference>
<protein>
    <recommendedName>
        <fullName evidence="4">DUF2846 domain-containing protein</fullName>
    </recommendedName>
</protein>
<evidence type="ECO:0008006" key="4">
    <source>
        <dbReference type="Google" id="ProtNLM"/>
    </source>
</evidence>
<evidence type="ECO:0000313" key="2">
    <source>
        <dbReference type="EMBL" id="MFG6111110.1"/>
    </source>
</evidence>
<reference evidence="2 3" key="1">
    <citation type="submission" date="2024-09" db="EMBL/GenBank/DDBJ databases">
        <authorList>
            <consortium name="All-Russian atlas of soil microorganisms"/>
            <consortium name="as a basis for the search for new antimicrobial producers and enzymes with unique properties"/>
            <person name="Sokolova E.A."/>
            <person name="Voronina E.N."/>
        </authorList>
    </citation>
    <scope>NUCLEOTIDE SEQUENCE [LARGE SCALE GENOMIC DNA]</scope>
    <source>
        <strain evidence="2 3">AF-22b-331.1</strain>
    </source>
</reference>
<comment type="caution">
    <text evidence="2">The sequence shown here is derived from an EMBL/GenBank/DDBJ whole genome shotgun (WGS) entry which is preliminary data.</text>
</comment>
<evidence type="ECO:0000313" key="3">
    <source>
        <dbReference type="Proteomes" id="UP001605261"/>
    </source>
</evidence>
<keyword evidence="3" id="KW-1185">Reference proteome</keyword>
<keyword evidence="1" id="KW-0732">Signal</keyword>
<accession>A0ABW7D1M4</accession>
<name>A0ABW7D1M4_9GAMM</name>
<dbReference type="EMBL" id="JBHGCJ010000017">
    <property type="protein sequence ID" value="MFG6111110.1"/>
    <property type="molecule type" value="Genomic_DNA"/>
</dbReference>
<gene>
    <name evidence="2" type="ORF">ACEU0G_000998</name>
</gene>
<feature type="chain" id="PRO_5046480896" description="DUF2846 domain-containing protein" evidence="1">
    <location>
        <begin position="20"/>
        <end position="146"/>
    </location>
</feature>
<dbReference type="PROSITE" id="PS51257">
    <property type="entry name" value="PROKAR_LIPOPROTEIN"/>
    <property type="match status" value="1"/>
</dbReference>